<organism evidence="1">
    <name type="scientific">Fredinandcohnia humi</name>
    <dbReference type="NCBI Taxonomy" id="263474"/>
    <lineage>
        <taxon>Bacteria</taxon>
        <taxon>Bacillati</taxon>
        <taxon>Bacillota</taxon>
        <taxon>Bacilli</taxon>
        <taxon>Bacillales</taxon>
        <taxon>Bacillaceae</taxon>
        <taxon>Fredinandcohnia</taxon>
    </lineage>
</organism>
<feature type="non-terminal residue" evidence="1">
    <location>
        <position position="1"/>
    </location>
</feature>
<name>D2EB82_9BACI</name>
<feature type="non-terminal residue" evidence="1">
    <location>
        <position position="34"/>
    </location>
</feature>
<dbReference type="EMBL" id="FN429087">
    <property type="protein sequence ID" value="CAZ68654.1"/>
    <property type="molecule type" value="Genomic_DNA"/>
</dbReference>
<proteinExistence type="predicted"/>
<reference evidence="1" key="1">
    <citation type="journal article" date="2010" name="Soil Biol. Biochem.">
        <title>Impact of glucose on microbial community of a soil containing pyrite cinders: Role of bacteria in arsenic mobilization under submerged condition.</title>
        <authorList>
            <person name="Corsini A."/>
            <person name="Cavalca L."/>
            <person name="Crippa L."/>
            <person name="Zaccheo P."/>
            <person name="Andreoni V."/>
        </authorList>
    </citation>
    <scope>NUCLEOTIDE SEQUENCE</scope>
    <source>
        <strain evidence="1">5.3</strain>
    </source>
</reference>
<sequence>LDLVLTVCVHAPDKCPMTPPLIFQEHWGFDDPLK</sequence>
<evidence type="ECO:0000313" key="1">
    <source>
        <dbReference type="EMBL" id="CAZ68654.1"/>
    </source>
</evidence>
<gene>
    <name evidence="1" type="primary">arsC</name>
</gene>
<dbReference type="InterPro" id="IPR036196">
    <property type="entry name" value="Ptyr_pPase_sf"/>
</dbReference>
<dbReference type="SUPFAM" id="SSF52788">
    <property type="entry name" value="Phosphotyrosine protein phosphatases I"/>
    <property type="match status" value="1"/>
</dbReference>
<dbReference type="AlphaFoldDB" id="D2EB82"/>
<protein>
    <submittedName>
        <fullName evidence="1">Putative arsenate reductase</fullName>
    </submittedName>
</protein>
<accession>D2EB82</accession>